<evidence type="ECO:0000256" key="4">
    <source>
        <dbReference type="ARBA" id="ARBA00023033"/>
    </source>
</evidence>
<keyword evidence="2" id="KW-0288">FMN</keyword>
<evidence type="ECO:0000313" key="8">
    <source>
        <dbReference type="EMBL" id="RDW87745.1"/>
    </source>
</evidence>
<dbReference type="Proteomes" id="UP000256328">
    <property type="component" value="Unassembled WGS sequence"/>
</dbReference>
<feature type="domain" description="Luciferase-like" evidence="7">
    <location>
        <begin position="31"/>
        <end position="396"/>
    </location>
</feature>
<reference evidence="8 9" key="1">
    <citation type="journal article" date="2018" name="IMA Fungus">
        <title>IMA Genome-F 9: Draft genome sequence of Annulohypoxylon stygium, Aspergillus mulundensis, Berkeleyomyces basicola (syn. Thielaviopsis basicola), Ceratocystis smalleyi, two Cercospora beticola strains, Coleophoma cylindrospora, Fusarium fracticaudum, Phialophora cf. hyalina, and Morchella septimelata.</title>
        <authorList>
            <person name="Wingfield B.D."/>
            <person name="Bills G.F."/>
            <person name="Dong Y."/>
            <person name="Huang W."/>
            <person name="Nel W.J."/>
            <person name="Swalarsk-Parry B.S."/>
            <person name="Vaghefi N."/>
            <person name="Wilken P.M."/>
            <person name="An Z."/>
            <person name="de Beer Z.W."/>
            <person name="De Vos L."/>
            <person name="Chen L."/>
            <person name="Duong T.A."/>
            <person name="Gao Y."/>
            <person name="Hammerbacher A."/>
            <person name="Kikkert J.R."/>
            <person name="Li Y."/>
            <person name="Li H."/>
            <person name="Li K."/>
            <person name="Li Q."/>
            <person name="Liu X."/>
            <person name="Ma X."/>
            <person name="Naidoo K."/>
            <person name="Pethybridge S.J."/>
            <person name="Sun J."/>
            <person name="Steenkamp E.T."/>
            <person name="van der Nest M.A."/>
            <person name="van Wyk S."/>
            <person name="Wingfield M.J."/>
            <person name="Xiong C."/>
            <person name="Yue Q."/>
            <person name="Zhang X."/>
        </authorList>
    </citation>
    <scope>NUCLEOTIDE SEQUENCE [LARGE SCALE GENOMIC DNA]</scope>
    <source>
        <strain evidence="8 9">BP5796</strain>
    </source>
</reference>
<dbReference type="AlphaFoldDB" id="A0A3D8SN50"/>
<keyword evidence="4" id="KW-0503">Monooxygenase</keyword>
<dbReference type="Pfam" id="PF00296">
    <property type="entry name" value="Bac_luciferase"/>
    <property type="match status" value="1"/>
</dbReference>
<dbReference type="InterPro" id="IPR011251">
    <property type="entry name" value="Luciferase-like_dom"/>
</dbReference>
<dbReference type="InterPro" id="IPR051260">
    <property type="entry name" value="Diverse_substr_monoxygenases"/>
</dbReference>
<dbReference type="PANTHER" id="PTHR30011:SF16">
    <property type="entry name" value="C2H2 FINGER DOMAIN TRANSCRIPTION FACTOR (EUROFUNG)-RELATED"/>
    <property type="match status" value="1"/>
</dbReference>
<comment type="similarity">
    <text evidence="5">Belongs to the NtaA/SnaA/DszA monooxygenase family.</text>
</comment>
<comment type="caution">
    <text evidence="8">The sequence shown here is derived from an EMBL/GenBank/DDBJ whole genome shotgun (WGS) entry which is preliminary data.</text>
</comment>
<dbReference type="Gene3D" id="3.20.20.30">
    <property type="entry name" value="Luciferase-like domain"/>
    <property type="match status" value="1"/>
</dbReference>
<sequence>MAPKKQLHLNFFDMTCNGSHMGIGMWKLPEDNSKDKDSLDYYIWLAKLAEKGKITGIFFADVYGLHEAFPGQVQAQLRSGANCAQMDPIVYVSAMASVTKSVSFGITGSTSYLNPFILARTYSTLDHATKGRIAWNVVTSYSNSSAKANGLEKITPHDQRYEKAHEYMDLCYALWEGSWEDGSKMFSPEKGAYDPSKVHRINFLGKHHQTKAFGAAHPSPQRTPVLFQAGQSTAGKDFAAKHAEAVFVGGGKPSDTLPYVQEIRAAAAANGRDPEHIKVFPQITPILGRTLEEAQAKYEKYKACIDYEGGLAKLSGYLNMDLTQYPLDEPFKMTTGGKGPDAGIHAIINSIKKTSDAAEITPRMLGEKMAFCGFGPMPVGTPEMVADLLEEWVNEGDVDGFNVAYVSNPESYEDLVELLVPVLQKRGLMWDDYAVPGGTYRENMLRTPGQKTTPAGHPSRDFSYDKLKEKYADAEGNIVIDRRDPEPAPVEEKAEEKREKEELVPKMAELKIAEAPAAVEASA</sequence>
<dbReference type="PIRSF" id="PIRSF000337">
    <property type="entry name" value="NTA_MOA"/>
    <property type="match status" value="1"/>
</dbReference>
<dbReference type="PANTHER" id="PTHR30011">
    <property type="entry name" value="ALKANESULFONATE MONOOXYGENASE-RELATED"/>
    <property type="match status" value="1"/>
</dbReference>
<evidence type="ECO:0000256" key="2">
    <source>
        <dbReference type="ARBA" id="ARBA00022643"/>
    </source>
</evidence>
<dbReference type="GO" id="GO:0016705">
    <property type="term" value="F:oxidoreductase activity, acting on paired donors, with incorporation or reduction of molecular oxygen"/>
    <property type="evidence" value="ECO:0007669"/>
    <property type="project" value="InterPro"/>
</dbReference>
<protein>
    <submittedName>
        <fullName evidence="8">Luciferase-like protein</fullName>
    </submittedName>
</protein>
<evidence type="ECO:0000256" key="5">
    <source>
        <dbReference type="ARBA" id="ARBA00033748"/>
    </source>
</evidence>
<dbReference type="EMBL" id="PDLN01000004">
    <property type="protein sequence ID" value="RDW87745.1"/>
    <property type="molecule type" value="Genomic_DNA"/>
</dbReference>
<dbReference type="InterPro" id="IPR036661">
    <property type="entry name" value="Luciferase-like_sf"/>
</dbReference>
<keyword evidence="9" id="KW-1185">Reference proteome</keyword>
<dbReference type="InterPro" id="IPR016215">
    <property type="entry name" value="NTA_MOA"/>
</dbReference>
<feature type="compositionally biased region" description="Basic and acidic residues" evidence="6">
    <location>
        <begin position="480"/>
        <end position="502"/>
    </location>
</feature>
<keyword evidence="1" id="KW-0285">Flavoprotein</keyword>
<evidence type="ECO:0000256" key="6">
    <source>
        <dbReference type="SAM" id="MobiDB-lite"/>
    </source>
</evidence>
<dbReference type="NCBIfam" id="TIGR03860">
    <property type="entry name" value="FMN_nitrolo"/>
    <property type="match status" value="1"/>
</dbReference>
<accession>A0A3D8SN50</accession>
<dbReference type="SUPFAM" id="SSF51679">
    <property type="entry name" value="Bacterial luciferase-like"/>
    <property type="match status" value="1"/>
</dbReference>
<gene>
    <name evidence="8" type="ORF">BP5796_03439</name>
</gene>
<name>A0A3D8SN50_9HELO</name>
<keyword evidence="3" id="KW-0560">Oxidoreductase</keyword>
<evidence type="ECO:0000259" key="7">
    <source>
        <dbReference type="Pfam" id="PF00296"/>
    </source>
</evidence>
<evidence type="ECO:0000256" key="3">
    <source>
        <dbReference type="ARBA" id="ARBA00023002"/>
    </source>
</evidence>
<feature type="region of interest" description="Disordered" evidence="6">
    <location>
        <begin position="478"/>
        <end position="502"/>
    </location>
</feature>
<dbReference type="GO" id="GO:0004497">
    <property type="term" value="F:monooxygenase activity"/>
    <property type="evidence" value="ECO:0007669"/>
    <property type="project" value="UniProtKB-KW"/>
</dbReference>
<evidence type="ECO:0000256" key="1">
    <source>
        <dbReference type="ARBA" id="ARBA00022630"/>
    </source>
</evidence>
<dbReference type="OrthoDB" id="5561043at2759"/>
<evidence type="ECO:0000313" key="9">
    <source>
        <dbReference type="Proteomes" id="UP000256328"/>
    </source>
</evidence>
<organism evidence="8 9">
    <name type="scientific">Coleophoma crateriformis</name>
    <dbReference type="NCBI Taxonomy" id="565419"/>
    <lineage>
        <taxon>Eukaryota</taxon>
        <taxon>Fungi</taxon>
        <taxon>Dikarya</taxon>
        <taxon>Ascomycota</taxon>
        <taxon>Pezizomycotina</taxon>
        <taxon>Leotiomycetes</taxon>
        <taxon>Helotiales</taxon>
        <taxon>Dermateaceae</taxon>
        <taxon>Coleophoma</taxon>
    </lineage>
</organism>
<proteinExistence type="inferred from homology"/>